<dbReference type="GO" id="GO:0070204">
    <property type="term" value="F:2-succinyl-5-enolpyruvyl-6-hydroxy-3-cyclohexene-1-carboxylic-acid synthase activity"/>
    <property type="evidence" value="ECO:0007669"/>
    <property type="project" value="UniProtKB-EC"/>
</dbReference>
<dbReference type="GO" id="GO:0000287">
    <property type="term" value="F:magnesium ion binding"/>
    <property type="evidence" value="ECO:0007669"/>
    <property type="project" value="UniProtKB-ARBA"/>
</dbReference>
<gene>
    <name evidence="2" type="ORF">AVDCRST_MAG35-116</name>
</gene>
<protein>
    <submittedName>
        <fullName evidence="2">2-succinyl-5-enolpyruvyl-6-hydroxy-3-cyclohexene-1-carboxylic-acid synthase</fullName>
        <ecNumber evidence="2">2.2.1.9</ecNumber>
    </submittedName>
</protein>
<dbReference type="GO" id="GO:0030976">
    <property type="term" value="F:thiamine pyrophosphate binding"/>
    <property type="evidence" value="ECO:0007669"/>
    <property type="project" value="InterPro"/>
</dbReference>
<dbReference type="InterPro" id="IPR011766">
    <property type="entry name" value="TPP_enzyme_TPP-bd"/>
</dbReference>
<accession>A0A6J4NER6</accession>
<organism evidence="2">
    <name type="scientific">uncultured Quadrisphaera sp</name>
    <dbReference type="NCBI Taxonomy" id="904978"/>
    <lineage>
        <taxon>Bacteria</taxon>
        <taxon>Bacillati</taxon>
        <taxon>Actinomycetota</taxon>
        <taxon>Actinomycetes</taxon>
        <taxon>Kineosporiales</taxon>
        <taxon>Kineosporiaceae</taxon>
        <taxon>Quadrisphaera</taxon>
        <taxon>environmental samples</taxon>
    </lineage>
</organism>
<dbReference type="Pfam" id="PF02775">
    <property type="entry name" value="TPP_enzyme_C"/>
    <property type="match status" value="1"/>
</dbReference>
<proteinExistence type="predicted"/>
<dbReference type="CDD" id="cd02009">
    <property type="entry name" value="TPP_SHCHC_synthase"/>
    <property type="match status" value="1"/>
</dbReference>
<dbReference type="AlphaFoldDB" id="A0A6J4NER6"/>
<dbReference type="Gene3D" id="3.40.50.970">
    <property type="match status" value="1"/>
</dbReference>
<dbReference type="SUPFAM" id="SSF52518">
    <property type="entry name" value="Thiamin diphosphate-binding fold (THDP-binding)"/>
    <property type="match status" value="1"/>
</dbReference>
<evidence type="ECO:0000313" key="2">
    <source>
        <dbReference type="EMBL" id="CAA9385775.1"/>
    </source>
</evidence>
<sequence length="222" mass="22008">AAGAAAARAVDGVVDALAGAGELTGPLVAREVAAATGPRDLLVAAASNPVRDLDLAGAPWAEHPRAVLANRGLSGIDGTLSTASGAALAAGAPTRVLVGDLAFLHDLNGLLLPPGEPEPDLQAVLVDDDGGGIFTGLEHGEPARAATFERLFGTPHGADVAALCAGYGLRYAAVHDLRDVRSALAAPPAGRSVVHVRVQRAHLRALHARLAAAAAAAVTAAG</sequence>
<dbReference type="PANTHER" id="PTHR42916:SF1">
    <property type="entry name" value="PROTEIN PHYLLO, CHLOROPLASTIC"/>
    <property type="match status" value="1"/>
</dbReference>
<dbReference type="PANTHER" id="PTHR42916">
    <property type="entry name" value="2-SUCCINYL-5-ENOLPYRUVYL-6-HYDROXY-3-CYCLOHEXENE-1-CARBOXYLATE SYNTHASE"/>
    <property type="match status" value="1"/>
</dbReference>
<evidence type="ECO:0000259" key="1">
    <source>
        <dbReference type="Pfam" id="PF02775"/>
    </source>
</evidence>
<feature type="domain" description="Thiamine pyrophosphate enzyme TPP-binding" evidence="1">
    <location>
        <begin position="60"/>
        <end position="187"/>
    </location>
</feature>
<feature type="non-terminal residue" evidence="2">
    <location>
        <position position="1"/>
    </location>
</feature>
<dbReference type="EMBL" id="CADCUY010000025">
    <property type="protein sequence ID" value="CAA9385775.1"/>
    <property type="molecule type" value="Genomic_DNA"/>
</dbReference>
<name>A0A6J4NER6_9ACTN</name>
<keyword evidence="2" id="KW-0808">Transferase</keyword>
<reference evidence="2" key="1">
    <citation type="submission" date="2020-02" db="EMBL/GenBank/DDBJ databases">
        <authorList>
            <person name="Meier V. D."/>
        </authorList>
    </citation>
    <scope>NUCLEOTIDE SEQUENCE</scope>
    <source>
        <strain evidence="2">AVDCRST_MAG35</strain>
    </source>
</reference>
<dbReference type="InterPro" id="IPR029061">
    <property type="entry name" value="THDP-binding"/>
</dbReference>
<dbReference type="EC" id="2.2.1.9" evidence="2"/>